<gene>
    <name evidence="2" type="ORF">MONAX_5E023698</name>
</gene>
<organism evidence="2 3">
    <name type="scientific">Marmota monax</name>
    <name type="common">Woodchuck</name>
    <dbReference type="NCBI Taxonomy" id="9995"/>
    <lineage>
        <taxon>Eukaryota</taxon>
        <taxon>Metazoa</taxon>
        <taxon>Chordata</taxon>
        <taxon>Craniata</taxon>
        <taxon>Vertebrata</taxon>
        <taxon>Euteleostomi</taxon>
        <taxon>Mammalia</taxon>
        <taxon>Eutheria</taxon>
        <taxon>Euarchontoglires</taxon>
        <taxon>Glires</taxon>
        <taxon>Rodentia</taxon>
        <taxon>Sciuromorpha</taxon>
        <taxon>Sciuridae</taxon>
        <taxon>Xerinae</taxon>
        <taxon>Marmotini</taxon>
        <taxon>Marmota</taxon>
    </lineage>
</organism>
<evidence type="ECO:0000313" key="2">
    <source>
        <dbReference type="EMBL" id="VTJ60387.1"/>
    </source>
</evidence>
<protein>
    <submittedName>
        <fullName evidence="2">Uncharacterized protein</fullName>
    </submittedName>
</protein>
<name>A0A5E4ASK7_MARMO</name>
<feature type="region of interest" description="Disordered" evidence="1">
    <location>
        <begin position="36"/>
        <end position="71"/>
    </location>
</feature>
<evidence type="ECO:0000313" key="3">
    <source>
        <dbReference type="Proteomes" id="UP000335636"/>
    </source>
</evidence>
<sequence>MNFRTLRGLGTQSPAAAPLLLLPPLPLLPALQAAGRRSGLRSCGSRRGLGGPAGHKDAGAGGHSNMRRRLR</sequence>
<reference evidence="2" key="1">
    <citation type="submission" date="2019-04" db="EMBL/GenBank/DDBJ databases">
        <authorList>
            <person name="Alioto T."/>
            <person name="Alioto T."/>
        </authorList>
    </citation>
    <scope>NUCLEOTIDE SEQUENCE [LARGE SCALE GENOMIC DNA]</scope>
</reference>
<keyword evidence="3" id="KW-1185">Reference proteome</keyword>
<dbReference type="EMBL" id="CABDUW010000147">
    <property type="protein sequence ID" value="VTJ60387.1"/>
    <property type="molecule type" value="Genomic_DNA"/>
</dbReference>
<dbReference type="AlphaFoldDB" id="A0A5E4ASK7"/>
<dbReference type="Proteomes" id="UP000335636">
    <property type="component" value="Unassembled WGS sequence"/>
</dbReference>
<comment type="caution">
    <text evidence="2">The sequence shown here is derived from an EMBL/GenBank/DDBJ whole genome shotgun (WGS) entry which is preliminary data.</text>
</comment>
<accession>A0A5E4ASK7</accession>
<evidence type="ECO:0000256" key="1">
    <source>
        <dbReference type="SAM" id="MobiDB-lite"/>
    </source>
</evidence>
<proteinExistence type="predicted"/>
<feature type="compositionally biased region" description="Low complexity" evidence="1">
    <location>
        <begin position="36"/>
        <end position="46"/>
    </location>
</feature>